<sequence>MKVKNKYLALGLLFGFISCDLSMRNEMKEQSLGLLDDKNSILDTNEEYIKKILMKGKNGVDENKYKYKDGKGGNKETSTYPVKRESTNNSNNSNLLQKTAMSEENNLNSKLLVEQSKEPRKEKIQKQRDDHEGITLGGSLNFSSLKGESGELKETIESNEIDFTIDSDLGLNSGSIPISSMHEIEEEDHYNWSDYNDYYKHYYGYDDYYEEMKLSNRYESYLKSVEYNVNLAIKTINEIYNDYTLFSTKQTQRYSTRLDSATKAKAEEEVKRFTKEDLIHNLKNLLYYIQVSVKTSQNFIYIREIDARNRLAKIENEIKNLISKVEKQSHPYEAYKETPTIVLLVRDSLKEVQTAIDKNGVWY</sequence>
<feature type="region of interest" description="Disordered" evidence="1">
    <location>
        <begin position="112"/>
        <end position="137"/>
    </location>
</feature>
<keyword evidence="3" id="KW-1185">Reference proteome</keyword>
<dbReference type="CDD" id="cd22788">
    <property type="entry name" value="BBK32_C"/>
    <property type="match status" value="1"/>
</dbReference>
<dbReference type="OrthoDB" id="352124at2"/>
<dbReference type="EMBL" id="FMTE01000009">
    <property type="protein sequence ID" value="SCW41645.1"/>
    <property type="molecule type" value="Genomic_DNA"/>
</dbReference>
<evidence type="ECO:0000313" key="2">
    <source>
        <dbReference type="EMBL" id="SCW41645.1"/>
    </source>
</evidence>
<accession>A0A1G4QB27</accession>
<evidence type="ECO:0000256" key="1">
    <source>
        <dbReference type="SAM" id="MobiDB-lite"/>
    </source>
</evidence>
<dbReference type="Proteomes" id="UP000199262">
    <property type="component" value="Unassembled WGS sequence"/>
</dbReference>
<dbReference type="PROSITE" id="PS51257">
    <property type="entry name" value="PROKAR_LIPOPROTEIN"/>
    <property type="match status" value="1"/>
</dbReference>
<dbReference type="AlphaFoldDB" id="A0A1G4QB27"/>
<gene>
    <name evidence="2" type="ORF">SAMN02983004_01026</name>
</gene>
<protein>
    <submittedName>
        <fullName evidence="2">Uncharacterized protein</fullName>
    </submittedName>
</protein>
<proteinExistence type="predicted"/>
<feature type="compositionally biased region" description="Basic and acidic residues" evidence="1">
    <location>
        <begin position="115"/>
        <end position="133"/>
    </location>
</feature>
<feature type="region of interest" description="Disordered" evidence="1">
    <location>
        <begin position="63"/>
        <end position="93"/>
    </location>
</feature>
<reference evidence="3" key="1">
    <citation type="submission" date="2016-10" db="EMBL/GenBank/DDBJ databases">
        <authorList>
            <person name="Varghese N."/>
            <person name="Submissions S."/>
        </authorList>
    </citation>
    <scope>NUCLEOTIDE SEQUENCE [LARGE SCALE GENOMIC DNA]</scope>
    <source>
        <strain evidence="3">ATCC 51557</strain>
    </source>
</reference>
<feature type="compositionally biased region" description="Basic and acidic residues" evidence="1">
    <location>
        <begin position="63"/>
        <end position="74"/>
    </location>
</feature>
<name>A0A1G4QB27_BORJA</name>
<organism evidence="2 3">
    <name type="scientific">Borreliella japonica</name>
    <name type="common">Borrelia japonica</name>
    <dbReference type="NCBI Taxonomy" id="34095"/>
    <lineage>
        <taxon>Bacteria</taxon>
        <taxon>Pseudomonadati</taxon>
        <taxon>Spirochaetota</taxon>
        <taxon>Spirochaetia</taxon>
        <taxon>Spirochaetales</taxon>
        <taxon>Borreliaceae</taxon>
        <taxon>Borreliella</taxon>
    </lineage>
</organism>
<dbReference type="SMR" id="A0A1G4QB27"/>
<evidence type="ECO:0000313" key="3">
    <source>
        <dbReference type="Proteomes" id="UP000199262"/>
    </source>
</evidence>
<dbReference type="RefSeq" id="WP_091973725.1">
    <property type="nucleotide sequence ID" value="NZ_FMTE01000009.1"/>
</dbReference>